<reference evidence="1" key="1">
    <citation type="submission" date="2023-03" db="EMBL/GenBank/DDBJ databases">
        <title>Massive genome expansion in bonnet fungi (Mycena s.s.) driven by repeated elements and novel gene families across ecological guilds.</title>
        <authorList>
            <consortium name="Lawrence Berkeley National Laboratory"/>
            <person name="Harder C.B."/>
            <person name="Miyauchi S."/>
            <person name="Viragh M."/>
            <person name="Kuo A."/>
            <person name="Thoen E."/>
            <person name="Andreopoulos B."/>
            <person name="Lu D."/>
            <person name="Skrede I."/>
            <person name="Drula E."/>
            <person name="Henrissat B."/>
            <person name="Morin E."/>
            <person name="Kohler A."/>
            <person name="Barry K."/>
            <person name="LaButti K."/>
            <person name="Morin E."/>
            <person name="Salamov A."/>
            <person name="Lipzen A."/>
            <person name="Mereny Z."/>
            <person name="Hegedus B."/>
            <person name="Baldrian P."/>
            <person name="Stursova M."/>
            <person name="Weitz H."/>
            <person name="Taylor A."/>
            <person name="Grigoriev I.V."/>
            <person name="Nagy L.G."/>
            <person name="Martin F."/>
            <person name="Kauserud H."/>
        </authorList>
    </citation>
    <scope>NUCLEOTIDE SEQUENCE</scope>
    <source>
        <strain evidence="1">9144</strain>
    </source>
</reference>
<comment type="caution">
    <text evidence="1">The sequence shown here is derived from an EMBL/GenBank/DDBJ whole genome shotgun (WGS) entry which is preliminary data.</text>
</comment>
<evidence type="ECO:0000313" key="2">
    <source>
        <dbReference type="Proteomes" id="UP001219525"/>
    </source>
</evidence>
<dbReference type="EMBL" id="JARJCW010000004">
    <property type="protein sequence ID" value="KAJ7225835.1"/>
    <property type="molecule type" value="Genomic_DNA"/>
</dbReference>
<gene>
    <name evidence="1" type="ORF">GGX14DRAFT_422531</name>
</gene>
<keyword evidence="2" id="KW-1185">Reference proteome</keyword>
<dbReference type="Proteomes" id="UP001219525">
    <property type="component" value="Unassembled WGS sequence"/>
</dbReference>
<sequence length="137" mass="15289">MSTTISARLHEYFARLPACKADGTNWTYFRDRFLFAIDAAGLGDHLDGTSLGMSTEATAPVIADPSEPTADEKQAMAEFLKERRTWKSEQAIIKQGIATCIPNALFLKVKGAKTALLMWEKVKDEYQKKSRMVTVDL</sequence>
<dbReference type="Pfam" id="PF14223">
    <property type="entry name" value="Retrotran_gag_2"/>
    <property type="match status" value="1"/>
</dbReference>
<organism evidence="1 2">
    <name type="scientific">Mycena pura</name>
    <dbReference type="NCBI Taxonomy" id="153505"/>
    <lineage>
        <taxon>Eukaryota</taxon>
        <taxon>Fungi</taxon>
        <taxon>Dikarya</taxon>
        <taxon>Basidiomycota</taxon>
        <taxon>Agaricomycotina</taxon>
        <taxon>Agaricomycetes</taxon>
        <taxon>Agaricomycetidae</taxon>
        <taxon>Agaricales</taxon>
        <taxon>Marasmiineae</taxon>
        <taxon>Mycenaceae</taxon>
        <taxon>Mycena</taxon>
    </lineage>
</organism>
<accession>A0AAD6YPX6</accession>
<proteinExistence type="predicted"/>
<name>A0AAD6YPX6_9AGAR</name>
<feature type="non-terminal residue" evidence="1">
    <location>
        <position position="137"/>
    </location>
</feature>
<evidence type="ECO:0000313" key="1">
    <source>
        <dbReference type="EMBL" id="KAJ7225835.1"/>
    </source>
</evidence>
<protein>
    <submittedName>
        <fullName evidence="1">Uncharacterized protein</fullName>
    </submittedName>
</protein>
<dbReference type="AlphaFoldDB" id="A0AAD6YPX6"/>